<dbReference type="AlphaFoldDB" id="A0A2I0WHZ6"/>
<gene>
    <name evidence="1" type="ORF">MA16_Dca019339</name>
</gene>
<accession>A0A2I0WHZ6</accession>
<evidence type="ECO:0000313" key="2">
    <source>
        <dbReference type="Proteomes" id="UP000233837"/>
    </source>
</evidence>
<dbReference type="EMBL" id="KZ502621">
    <property type="protein sequence ID" value="PKU75293.1"/>
    <property type="molecule type" value="Genomic_DNA"/>
</dbReference>
<sequence length="140" mass="15181">MEIKSNEVINNSIEEIAGIGMLEQVLIEPIVQIPLVEGGKEEGYSKDGLCCAGLITQKKTEKGNTKADFTEGIPSIKNKFDALGNFAEEGEIAEVNISPVIQILYGNATQEVLLEATDLNKEGIRLNEDSSSIIKKKGMK</sequence>
<protein>
    <submittedName>
        <fullName evidence="1">Uncharacterized protein</fullName>
    </submittedName>
</protein>
<reference evidence="1 2" key="2">
    <citation type="journal article" date="2017" name="Nature">
        <title>The Apostasia genome and the evolution of orchids.</title>
        <authorList>
            <person name="Zhang G.Q."/>
            <person name="Liu K.W."/>
            <person name="Li Z."/>
            <person name="Lohaus R."/>
            <person name="Hsiao Y.Y."/>
            <person name="Niu S.C."/>
            <person name="Wang J.Y."/>
            <person name="Lin Y.C."/>
            <person name="Xu Q."/>
            <person name="Chen L.J."/>
            <person name="Yoshida K."/>
            <person name="Fujiwara S."/>
            <person name="Wang Z.W."/>
            <person name="Zhang Y.Q."/>
            <person name="Mitsuda N."/>
            <person name="Wang M."/>
            <person name="Liu G.H."/>
            <person name="Pecoraro L."/>
            <person name="Huang H.X."/>
            <person name="Xiao X.J."/>
            <person name="Lin M."/>
            <person name="Wu X.Y."/>
            <person name="Wu W.L."/>
            <person name="Chen Y.Y."/>
            <person name="Chang S.B."/>
            <person name="Sakamoto S."/>
            <person name="Ohme-Takagi M."/>
            <person name="Yagi M."/>
            <person name="Zeng S.J."/>
            <person name="Shen C.Y."/>
            <person name="Yeh C.M."/>
            <person name="Luo Y.B."/>
            <person name="Tsai W.C."/>
            <person name="Van de Peer Y."/>
            <person name="Liu Z.J."/>
        </authorList>
    </citation>
    <scope>NUCLEOTIDE SEQUENCE [LARGE SCALE GENOMIC DNA]</scope>
    <source>
        <tissue evidence="1">The whole plant</tissue>
    </source>
</reference>
<name>A0A2I0WHZ6_9ASPA</name>
<keyword evidence="2" id="KW-1185">Reference proteome</keyword>
<reference evidence="1 2" key="1">
    <citation type="journal article" date="2016" name="Sci. Rep.">
        <title>The Dendrobium catenatum Lindl. genome sequence provides insights into polysaccharide synthase, floral development and adaptive evolution.</title>
        <authorList>
            <person name="Zhang G.Q."/>
            <person name="Xu Q."/>
            <person name="Bian C."/>
            <person name="Tsai W.C."/>
            <person name="Yeh C.M."/>
            <person name="Liu K.W."/>
            <person name="Yoshida K."/>
            <person name="Zhang L.S."/>
            <person name="Chang S.B."/>
            <person name="Chen F."/>
            <person name="Shi Y."/>
            <person name="Su Y.Y."/>
            <person name="Zhang Y.Q."/>
            <person name="Chen L.J."/>
            <person name="Yin Y."/>
            <person name="Lin M."/>
            <person name="Huang H."/>
            <person name="Deng H."/>
            <person name="Wang Z.W."/>
            <person name="Zhu S.L."/>
            <person name="Zhao X."/>
            <person name="Deng C."/>
            <person name="Niu S.C."/>
            <person name="Huang J."/>
            <person name="Wang M."/>
            <person name="Liu G.H."/>
            <person name="Yang H.J."/>
            <person name="Xiao X.J."/>
            <person name="Hsiao Y.Y."/>
            <person name="Wu W.L."/>
            <person name="Chen Y.Y."/>
            <person name="Mitsuda N."/>
            <person name="Ohme-Takagi M."/>
            <person name="Luo Y.B."/>
            <person name="Van de Peer Y."/>
            <person name="Liu Z.J."/>
        </authorList>
    </citation>
    <scope>NUCLEOTIDE SEQUENCE [LARGE SCALE GENOMIC DNA]</scope>
    <source>
        <tissue evidence="1">The whole plant</tissue>
    </source>
</reference>
<proteinExistence type="predicted"/>
<organism evidence="1 2">
    <name type="scientific">Dendrobium catenatum</name>
    <dbReference type="NCBI Taxonomy" id="906689"/>
    <lineage>
        <taxon>Eukaryota</taxon>
        <taxon>Viridiplantae</taxon>
        <taxon>Streptophyta</taxon>
        <taxon>Embryophyta</taxon>
        <taxon>Tracheophyta</taxon>
        <taxon>Spermatophyta</taxon>
        <taxon>Magnoliopsida</taxon>
        <taxon>Liliopsida</taxon>
        <taxon>Asparagales</taxon>
        <taxon>Orchidaceae</taxon>
        <taxon>Epidendroideae</taxon>
        <taxon>Malaxideae</taxon>
        <taxon>Dendrobiinae</taxon>
        <taxon>Dendrobium</taxon>
    </lineage>
</organism>
<dbReference type="Proteomes" id="UP000233837">
    <property type="component" value="Unassembled WGS sequence"/>
</dbReference>
<evidence type="ECO:0000313" key="1">
    <source>
        <dbReference type="EMBL" id="PKU75293.1"/>
    </source>
</evidence>